<keyword evidence="10" id="KW-1185">Reference proteome</keyword>
<reference evidence="9" key="2">
    <citation type="submission" date="2025-08" db="UniProtKB">
        <authorList>
            <consortium name="Ensembl"/>
        </authorList>
    </citation>
    <scope>IDENTIFICATION</scope>
</reference>
<dbReference type="OMA" id="GHTRIEE"/>
<dbReference type="PROSITE" id="PS00027">
    <property type="entry name" value="HOMEOBOX_1"/>
    <property type="match status" value="1"/>
</dbReference>
<dbReference type="GeneTree" id="ENSGT00940000165079"/>
<dbReference type="EMBL" id="AFYH01115435">
    <property type="status" value="NOT_ANNOTATED_CDS"/>
    <property type="molecule type" value="Genomic_DNA"/>
</dbReference>
<keyword evidence="4 5" id="KW-0539">Nucleus</keyword>
<dbReference type="GO" id="GO:0005634">
    <property type="term" value="C:nucleus"/>
    <property type="evidence" value="ECO:0007669"/>
    <property type="project" value="UniProtKB-SubCell"/>
</dbReference>
<protein>
    <submittedName>
        <fullName evidence="9">Distal-less homeobox 4</fullName>
    </submittedName>
</protein>
<dbReference type="InterPro" id="IPR017970">
    <property type="entry name" value="Homeobox_CS"/>
</dbReference>
<evidence type="ECO:0000256" key="5">
    <source>
        <dbReference type="PROSITE-ProRule" id="PRU00108"/>
    </source>
</evidence>
<name>H3B2G6_LATCH</name>
<organism evidence="9 10">
    <name type="scientific">Latimeria chalumnae</name>
    <name type="common">Coelacanth</name>
    <dbReference type="NCBI Taxonomy" id="7897"/>
    <lineage>
        <taxon>Eukaryota</taxon>
        <taxon>Metazoa</taxon>
        <taxon>Chordata</taxon>
        <taxon>Craniata</taxon>
        <taxon>Vertebrata</taxon>
        <taxon>Euteleostomi</taxon>
        <taxon>Coelacanthiformes</taxon>
        <taxon>Coelacanthidae</taxon>
        <taxon>Latimeria</taxon>
    </lineage>
</organism>
<dbReference type="InterPro" id="IPR000047">
    <property type="entry name" value="HTH_motif"/>
</dbReference>
<dbReference type="Gene3D" id="1.10.10.60">
    <property type="entry name" value="Homeodomain-like"/>
    <property type="match status" value="1"/>
</dbReference>
<dbReference type="InterPro" id="IPR050460">
    <property type="entry name" value="Distal-less_Homeobox_TF"/>
</dbReference>
<dbReference type="HOGENOM" id="CLU_074733_2_0_1"/>
<evidence type="ECO:0000313" key="10">
    <source>
        <dbReference type="Proteomes" id="UP000008672"/>
    </source>
</evidence>
<evidence type="ECO:0000256" key="7">
    <source>
        <dbReference type="SAM" id="MobiDB-lite"/>
    </source>
</evidence>
<evidence type="ECO:0000256" key="3">
    <source>
        <dbReference type="ARBA" id="ARBA00023155"/>
    </source>
</evidence>
<accession>H3B2G6</accession>
<dbReference type="SMART" id="SM00389">
    <property type="entry name" value="HOX"/>
    <property type="match status" value="1"/>
</dbReference>
<comment type="subcellular location">
    <subcellularLocation>
        <location evidence="5 6">Nucleus</location>
    </subcellularLocation>
</comment>
<evidence type="ECO:0000256" key="6">
    <source>
        <dbReference type="RuleBase" id="RU000682"/>
    </source>
</evidence>
<dbReference type="AlphaFoldDB" id="H3B2G6"/>
<feature type="domain" description="Homeobox" evidence="8">
    <location>
        <begin position="126"/>
        <end position="186"/>
    </location>
</feature>
<dbReference type="PRINTS" id="PR00031">
    <property type="entry name" value="HTHREPRESSR"/>
</dbReference>
<dbReference type="Pfam" id="PF00046">
    <property type="entry name" value="Homeodomain"/>
    <property type="match status" value="1"/>
</dbReference>
<dbReference type="GO" id="GO:0030154">
    <property type="term" value="P:cell differentiation"/>
    <property type="evidence" value="ECO:0007669"/>
    <property type="project" value="TreeGrafter"/>
</dbReference>
<keyword evidence="3 5" id="KW-0371">Homeobox</keyword>
<dbReference type="SUPFAM" id="SSF46689">
    <property type="entry name" value="Homeodomain-like"/>
    <property type="match status" value="1"/>
</dbReference>
<dbReference type="CDD" id="cd00086">
    <property type="entry name" value="homeodomain"/>
    <property type="match status" value="1"/>
</dbReference>
<dbReference type="InterPro" id="IPR001356">
    <property type="entry name" value="HD"/>
</dbReference>
<reference evidence="10" key="1">
    <citation type="submission" date="2011-08" db="EMBL/GenBank/DDBJ databases">
        <title>The draft genome of Latimeria chalumnae.</title>
        <authorList>
            <person name="Di Palma F."/>
            <person name="Alfoldi J."/>
            <person name="Johnson J."/>
            <person name="Berlin A."/>
            <person name="Gnerre S."/>
            <person name="Jaffe D."/>
            <person name="MacCallum I."/>
            <person name="Young S."/>
            <person name="Walker B.J."/>
            <person name="Lander E."/>
            <person name="Lindblad-Toh K."/>
        </authorList>
    </citation>
    <scope>NUCLEOTIDE SEQUENCE [LARGE SCALE GENOMIC DNA]</scope>
    <source>
        <strain evidence="10">Wild caught</strain>
    </source>
</reference>
<sequence length="253" mass="28339">IMTMSSMAESLIAPDPSKSAFLEFGHGHVSQQPSPGLSHGHYPVHGLHPSGHSQHEGPFSSSTTPYSRSLAYPYQNPVSNHHPSPYLSYQHNNHSSVLGHTRIDDQPHDKSTVIENGEIRLNGKGKKIRKPRTIYSSLQLQALNQRFQQTQYLALPERAELAAQLGLTQTQVKIWFQNKRSKYKKIMKQGPSVQEGDHLHTSSSLSPCSPNLPPLWDVSMANKGAPIPPSNYINNFGPWYPHHQDTMPRSQMM</sequence>
<dbReference type="Proteomes" id="UP000008672">
    <property type="component" value="Unassembled WGS sequence"/>
</dbReference>
<dbReference type="PANTHER" id="PTHR24327">
    <property type="entry name" value="HOMEOBOX PROTEIN"/>
    <property type="match status" value="1"/>
</dbReference>
<evidence type="ECO:0000313" key="9">
    <source>
        <dbReference type="Ensembl" id="ENSLACP00000016087.1"/>
    </source>
</evidence>
<feature type="DNA-binding region" description="Homeobox" evidence="5">
    <location>
        <begin position="128"/>
        <end position="187"/>
    </location>
</feature>
<dbReference type="GO" id="GO:0000981">
    <property type="term" value="F:DNA-binding transcription factor activity, RNA polymerase II-specific"/>
    <property type="evidence" value="ECO:0007669"/>
    <property type="project" value="InterPro"/>
</dbReference>
<dbReference type="PANTHER" id="PTHR24327:SF86">
    <property type="entry name" value="DISTAL-LESS HOMEOBOX 4"/>
    <property type="match status" value="1"/>
</dbReference>
<evidence type="ECO:0000256" key="4">
    <source>
        <dbReference type="ARBA" id="ARBA00023242"/>
    </source>
</evidence>
<reference evidence="9" key="3">
    <citation type="submission" date="2025-09" db="UniProtKB">
        <authorList>
            <consortium name="Ensembl"/>
        </authorList>
    </citation>
    <scope>IDENTIFICATION</scope>
</reference>
<dbReference type="PRINTS" id="PR00024">
    <property type="entry name" value="HOMEOBOX"/>
</dbReference>
<keyword evidence="2 5" id="KW-0238">DNA-binding</keyword>
<dbReference type="eggNOG" id="KOG0850">
    <property type="taxonomic scope" value="Eukaryota"/>
</dbReference>
<gene>
    <name evidence="9" type="primary">LOC102348509</name>
</gene>
<comment type="similarity">
    <text evidence="1">Belongs to the distal-less homeobox family.</text>
</comment>
<dbReference type="Bgee" id="ENSLACG00000014169">
    <property type="expression patterns" value="Expressed in pelvic fin and 1 other cell type or tissue"/>
</dbReference>
<dbReference type="Ensembl" id="ENSLACT00000016198.1">
    <property type="protein sequence ID" value="ENSLACP00000016087.1"/>
    <property type="gene ID" value="ENSLACG00000014169.1"/>
</dbReference>
<dbReference type="GO" id="GO:0000978">
    <property type="term" value="F:RNA polymerase II cis-regulatory region sequence-specific DNA binding"/>
    <property type="evidence" value="ECO:0007669"/>
    <property type="project" value="TreeGrafter"/>
</dbReference>
<feature type="region of interest" description="Disordered" evidence="7">
    <location>
        <begin position="26"/>
        <end position="84"/>
    </location>
</feature>
<dbReference type="InterPro" id="IPR009057">
    <property type="entry name" value="Homeodomain-like_sf"/>
</dbReference>
<proteinExistence type="inferred from homology"/>
<evidence type="ECO:0000259" key="8">
    <source>
        <dbReference type="PROSITE" id="PS50071"/>
    </source>
</evidence>
<dbReference type="InterPro" id="IPR020479">
    <property type="entry name" value="HD_metazoa"/>
</dbReference>
<dbReference type="InParanoid" id="H3B2G6"/>
<evidence type="ECO:0000256" key="1">
    <source>
        <dbReference type="ARBA" id="ARBA00007916"/>
    </source>
</evidence>
<dbReference type="PROSITE" id="PS50071">
    <property type="entry name" value="HOMEOBOX_2"/>
    <property type="match status" value="1"/>
</dbReference>
<evidence type="ECO:0000256" key="2">
    <source>
        <dbReference type="ARBA" id="ARBA00023125"/>
    </source>
</evidence>
<dbReference type="STRING" id="7897.ENSLACP00000016087"/>
<dbReference type="FunFam" id="1.10.10.60:FF:000615">
    <property type="entry name" value="Distal-less homeobox 4"/>
    <property type="match status" value="1"/>
</dbReference>